<proteinExistence type="predicted"/>
<organism evidence="1">
    <name type="scientific">Companilactobacillus formosensis</name>
    <dbReference type="NCBI Taxonomy" id="1617889"/>
    <lineage>
        <taxon>Bacteria</taxon>
        <taxon>Bacillati</taxon>
        <taxon>Bacillota</taxon>
        <taxon>Bacilli</taxon>
        <taxon>Lactobacillales</taxon>
        <taxon>Lactobacillaceae</taxon>
        <taxon>Companilactobacillus</taxon>
    </lineage>
</organism>
<reference evidence="1" key="1">
    <citation type="submission" date="2018-01" db="EMBL/GenBank/DDBJ databases">
        <title>Genome sequnecing of Lactobacillus formosensis KACC 18721.</title>
        <authorList>
            <person name="Kim S.-J."/>
            <person name="Heo J."/>
        </authorList>
    </citation>
    <scope>NUCLEOTIDE SEQUENCE</scope>
    <source>
        <strain evidence="1">KACC 18721</strain>
    </source>
</reference>
<name>A0A2P4R6U3_9LACO</name>
<protein>
    <submittedName>
        <fullName evidence="1">Uncharacterized protein</fullName>
    </submittedName>
</protein>
<dbReference type="AlphaFoldDB" id="A0A2P4R6U3"/>
<accession>A0A2P4R6U3</accession>
<comment type="caution">
    <text evidence="1">The sequence shown here is derived from an EMBL/GenBank/DDBJ whole genome shotgun (WGS) entry which is preliminary data.</text>
</comment>
<sequence>MKKKILIGLILAAGSAGTYFAISSLTKLLKNKAVQQDRKKLESYVDEYLHGNEKLMEFVGTLSDDQVKELIEILDALKKEQNQLKLKAPVFPKYLEKKVTNLIS</sequence>
<evidence type="ECO:0000313" key="1">
    <source>
        <dbReference type="EMBL" id="POH36972.1"/>
    </source>
</evidence>
<gene>
    <name evidence="1" type="ORF">C2R26_05470</name>
</gene>
<dbReference type="EMBL" id="PPWZ01000034">
    <property type="protein sequence ID" value="POH36972.1"/>
    <property type="molecule type" value="Genomic_DNA"/>
</dbReference>